<sequence length="117" mass="13379">MKHLKLYGNLLWIKMVRRKENLTFENLVATVESLNLEDAFSMDDLYEEYTCVCPHLQTNSTSTEVDDDLNTDVIWSTIFMKAGPEKLPNLLKVVAFVISIPCSNAAVERVFSMMGWV</sequence>
<dbReference type="InterPro" id="IPR008906">
    <property type="entry name" value="HATC_C_dom"/>
</dbReference>
<reference evidence="2" key="1">
    <citation type="submission" date="2022-03" db="EMBL/GenBank/DDBJ databases">
        <authorList>
            <person name="Alioto T."/>
            <person name="Alioto T."/>
            <person name="Gomez Garrido J."/>
        </authorList>
    </citation>
    <scope>NUCLEOTIDE SEQUENCE</scope>
</reference>
<evidence type="ECO:0000313" key="3">
    <source>
        <dbReference type="Proteomes" id="UP001295444"/>
    </source>
</evidence>
<name>A0AAD1WDU5_PELCU</name>
<proteinExistence type="predicted"/>
<dbReference type="EMBL" id="OW240917">
    <property type="protein sequence ID" value="CAH2300397.1"/>
    <property type="molecule type" value="Genomic_DNA"/>
</dbReference>
<protein>
    <submittedName>
        <fullName evidence="2">Zinc finger 862-like</fullName>
    </submittedName>
</protein>
<gene>
    <name evidence="2" type="ORF">PECUL_23A046306</name>
</gene>
<feature type="domain" description="HAT C-terminal dimerisation" evidence="1">
    <location>
        <begin position="82"/>
        <end position="114"/>
    </location>
</feature>
<evidence type="ECO:0000313" key="2">
    <source>
        <dbReference type="EMBL" id="CAH2300397.1"/>
    </source>
</evidence>
<accession>A0AAD1WDU5</accession>
<evidence type="ECO:0000259" key="1">
    <source>
        <dbReference type="Pfam" id="PF05699"/>
    </source>
</evidence>
<dbReference type="GO" id="GO:0046983">
    <property type="term" value="F:protein dimerization activity"/>
    <property type="evidence" value="ECO:0007669"/>
    <property type="project" value="InterPro"/>
</dbReference>
<dbReference type="Pfam" id="PF05699">
    <property type="entry name" value="Dimer_Tnp_hAT"/>
    <property type="match status" value="1"/>
</dbReference>
<organism evidence="2 3">
    <name type="scientific">Pelobates cultripes</name>
    <name type="common">Western spadefoot toad</name>
    <dbReference type="NCBI Taxonomy" id="61616"/>
    <lineage>
        <taxon>Eukaryota</taxon>
        <taxon>Metazoa</taxon>
        <taxon>Chordata</taxon>
        <taxon>Craniata</taxon>
        <taxon>Vertebrata</taxon>
        <taxon>Euteleostomi</taxon>
        <taxon>Amphibia</taxon>
        <taxon>Batrachia</taxon>
        <taxon>Anura</taxon>
        <taxon>Pelobatoidea</taxon>
        <taxon>Pelobatidae</taxon>
        <taxon>Pelobates</taxon>
    </lineage>
</organism>
<dbReference type="AlphaFoldDB" id="A0AAD1WDU5"/>
<keyword evidence="3" id="KW-1185">Reference proteome</keyword>
<dbReference type="Proteomes" id="UP001295444">
    <property type="component" value="Chromosome 06"/>
</dbReference>